<evidence type="ECO:0000256" key="1">
    <source>
        <dbReference type="SAM" id="MobiDB-lite"/>
    </source>
</evidence>
<evidence type="ECO:0000313" key="2">
    <source>
        <dbReference type="EMBL" id="KAK4658569.1"/>
    </source>
</evidence>
<name>A0ABR0GSM2_9PEZI</name>
<gene>
    <name evidence="2" type="ORF">QC762_0029300</name>
</gene>
<dbReference type="RefSeq" id="XP_062747541.1">
    <property type="nucleotide sequence ID" value="XM_062883203.1"/>
</dbReference>
<feature type="region of interest" description="Disordered" evidence="1">
    <location>
        <begin position="93"/>
        <end position="119"/>
    </location>
</feature>
<dbReference type="Proteomes" id="UP001323405">
    <property type="component" value="Unassembled WGS sequence"/>
</dbReference>
<reference evidence="2 3" key="1">
    <citation type="journal article" date="2023" name="bioRxiv">
        <title>High-quality genome assemblies of four members of thePodospora anserinaspecies complex.</title>
        <authorList>
            <person name="Ament-Velasquez S.L."/>
            <person name="Vogan A.A."/>
            <person name="Wallerman O."/>
            <person name="Hartmann F."/>
            <person name="Gautier V."/>
            <person name="Silar P."/>
            <person name="Giraud T."/>
            <person name="Johannesson H."/>
        </authorList>
    </citation>
    <scope>NUCLEOTIDE SEQUENCE [LARGE SCALE GENOMIC DNA]</scope>
    <source>
        <strain evidence="2 3">CBS 415.72m</strain>
    </source>
</reference>
<dbReference type="EMBL" id="JAFFHA010000002">
    <property type="protein sequence ID" value="KAK4658569.1"/>
    <property type="molecule type" value="Genomic_DNA"/>
</dbReference>
<evidence type="ECO:0000313" key="3">
    <source>
        <dbReference type="Proteomes" id="UP001323405"/>
    </source>
</evidence>
<comment type="caution">
    <text evidence="2">The sequence shown here is derived from an EMBL/GenBank/DDBJ whole genome shotgun (WGS) entry which is preliminary data.</text>
</comment>
<proteinExistence type="predicted"/>
<protein>
    <submittedName>
        <fullName evidence="2">Uncharacterized protein</fullName>
    </submittedName>
</protein>
<organism evidence="2 3">
    <name type="scientific">Podospora pseudocomata</name>
    <dbReference type="NCBI Taxonomy" id="2093779"/>
    <lineage>
        <taxon>Eukaryota</taxon>
        <taxon>Fungi</taxon>
        <taxon>Dikarya</taxon>
        <taxon>Ascomycota</taxon>
        <taxon>Pezizomycotina</taxon>
        <taxon>Sordariomycetes</taxon>
        <taxon>Sordariomycetidae</taxon>
        <taxon>Sordariales</taxon>
        <taxon>Podosporaceae</taxon>
        <taxon>Podospora</taxon>
    </lineage>
</organism>
<sequence length="119" mass="13176">MVVPRNANLTEGDWFLDLQKHPPEVMGEGGDICEVPTIEISKRRRARPPPSRFLLVIPISVTVQDCRSEKLNQARGRLTQHLSDAPRQVFSYDLGFPDSDMSASRNPSARPPGKSHGGS</sequence>
<accession>A0ABR0GSM2</accession>
<keyword evidence="3" id="KW-1185">Reference proteome</keyword>
<dbReference type="GeneID" id="87902752"/>